<gene>
    <name evidence="2" type="ORF">MicloDRAFT_00013470</name>
</gene>
<name>I4Z1D4_9HYPH</name>
<sequence precursor="true">MLLFNWAFGAIVLLAVMQLALDGTALVARLVRPVGWATPDGVRYAAAIAAMLLSALGVYLATRVPPLKDVEIAIPGLPHQFDGYRLLQLTDLHISRLFSKE</sequence>
<dbReference type="AlphaFoldDB" id="I4Z1D4"/>
<dbReference type="eggNOG" id="COG1408">
    <property type="taxonomic scope" value="Bacteria"/>
</dbReference>
<protein>
    <recommendedName>
        <fullName evidence="4">Metallophosphoesterase</fullName>
    </recommendedName>
</protein>
<dbReference type="STRING" id="864069.MicloDRAFT_00013470"/>
<dbReference type="Proteomes" id="UP000003947">
    <property type="component" value="Unassembled WGS sequence"/>
</dbReference>
<reference evidence="2 3" key="1">
    <citation type="submission" date="2012-02" db="EMBL/GenBank/DDBJ databases">
        <title>Improved High-Quality Draft sequence of Microvirga sp. WSM3557.</title>
        <authorList>
            <consortium name="US DOE Joint Genome Institute"/>
            <person name="Lucas S."/>
            <person name="Han J."/>
            <person name="Lapidus A."/>
            <person name="Cheng J.-F."/>
            <person name="Goodwin L."/>
            <person name="Pitluck S."/>
            <person name="Peters L."/>
            <person name="Zhang X."/>
            <person name="Detter J.C."/>
            <person name="Han C."/>
            <person name="Tapia R."/>
            <person name="Land M."/>
            <person name="Hauser L."/>
            <person name="Kyrpides N."/>
            <person name="Ivanova N."/>
            <person name="Pagani I."/>
            <person name="Brau L."/>
            <person name="Yates R."/>
            <person name="O'Hara G."/>
            <person name="Rui T."/>
            <person name="Howieson J."/>
            <person name="Reeve W."/>
            <person name="Woyke T."/>
        </authorList>
    </citation>
    <scope>NUCLEOTIDE SEQUENCE [LARGE SCALE GENOMIC DNA]</scope>
    <source>
        <strain evidence="2 3">WSM3557</strain>
    </source>
</reference>
<evidence type="ECO:0000256" key="1">
    <source>
        <dbReference type="SAM" id="Phobius"/>
    </source>
</evidence>
<dbReference type="HOGENOM" id="CLU_2288294_0_0_5"/>
<feature type="transmembrane region" description="Helical" evidence="1">
    <location>
        <begin position="6"/>
        <end position="30"/>
    </location>
</feature>
<evidence type="ECO:0000313" key="3">
    <source>
        <dbReference type="Proteomes" id="UP000003947"/>
    </source>
</evidence>
<keyword evidence="1" id="KW-0472">Membrane</keyword>
<evidence type="ECO:0000313" key="2">
    <source>
        <dbReference type="EMBL" id="EIM30026.1"/>
    </source>
</evidence>
<feature type="transmembrane region" description="Helical" evidence="1">
    <location>
        <begin position="42"/>
        <end position="61"/>
    </location>
</feature>
<dbReference type="PATRIC" id="fig|864069.3.peg.1490"/>
<dbReference type="EMBL" id="JH660640">
    <property type="protein sequence ID" value="EIM30026.1"/>
    <property type="molecule type" value="Genomic_DNA"/>
</dbReference>
<organism evidence="2 3">
    <name type="scientific">Microvirga lotononidis</name>
    <dbReference type="NCBI Taxonomy" id="864069"/>
    <lineage>
        <taxon>Bacteria</taxon>
        <taxon>Pseudomonadati</taxon>
        <taxon>Pseudomonadota</taxon>
        <taxon>Alphaproteobacteria</taxon>
        <taxon>Hyphomicrobiales</taxon>
        <taxon>Methylobacteriaceae</taxon>
        <taxon>Microvirga</taxon>
    </lineage>
</organism>
<accession>I4Z1D4</accession>
<keyword evidence="1" id="KW-1133">Transmembrane helix</keyword>
<keyword evidence="3" id="KW-1185">Reference proteome</keyword>
<evidence type="ECO:0008006" key="4">
    <source>
        <dbReference type="Google" id="ProtNLM"/>
    </source>
</evidence>
<keyword evidence="1" id="KW-0812">Transmembrane</keyword>
<proteinExistence type="predicted"/>